<dbReference type="GeneID" id="77927501"/>
<accession>A0A7G9UZ23</accession>
<dbReference type="KEGG" id="vg:77927501"/>
<organism evidence="1 2">
    <name type="scientific">Streptomyces phage Faust</name>
    <dbReference type="NCBI Taxonomy" id="2767565"/>
    <lineage>
        <taxon>Viruses</taxon>
        <taxon>Duplodnaviria</taxon>
        <taxon>Heunggongvirae</taxon>
        <taxon>Uroviricota</taxon>
        <taxon>Caudoviricetes</taxon>
        <taxon>Stanwilliamsviridae</taxon>
        <taxon>Loccivirinae</taxon>
        <taxon>Faustvirus</taxon>
        <taxon>Faustvirus faust</taxon>
    </lineage>
</organism>
<dbReference type="RefSeq" id="YP_010651785.1">
    <property type="nucleotide sequence ID" value="NC_070783.1"/>
</dbReference>
<dbReference type="Proteomes" id="UP000516151">
    <property type="component" value="Segment"/>
</dbReference>
<gene>
    <name evidence="1" type="primary">206</name>
    <name evidence="1" type="ORF">SEA_FAUST_206</name>
</gene>
<proteinExistence type="predicted"/>
<protein>
    <submittedName>
        <fullName evidence="1">Uncharacterized protein</fullName>
    </submittedName>
</protein>
<sequence>MGKYSVSQVEAAINAEFLDYPEEFYSEVGFNGYVLSDLKERAYCVSREGGYEGGGEYMDVVFQIGDQLFRKQGCHNSWDANSWDGNLEEVESYEEVVTKYRAI</sequence>
<dbReference type="EMBL" id="MT684598">
    <property type="protein sequence ID" value="QNN99278.1"/>
    <property type="molecule type" value="Genomic_DNA"/>
</dbReference>
<evidence type="ECO:0000313" key="1">
    <source>
        <dbReference type="EMBL" id="QNN99278.1"/>
    </source>
</evidence>
<name>A0A7G9UZ23_9CAUD</name>
<reference evidence="1 2" key="1">
    <citation type="submission" date="2020-06" db="EMBL/GenBank/DDBJ databases">
        <authorList>
            <person name="Arora M.N."/>
            <person name="Dalling M.T."/>
            <person name="Dawson S.P.M."/>
            <person name="Elia S.N."/>
            <person name="Burke B."/>
            <person name="Shaffer C.D."/>
            <person name="Weston-Hafer K.A."/>
            <person name="Garlena R.A."/>
            <person name="Russell D.A."/>
            <person name="Pope W.H."/>
            <person name="Jacobs-Sera D."/>
            <person name="Hatfull G.F."/>
        </authorList>
    </citation>
    <scope>NUCLEOTIDE SEQUENCE [LARGE SCALE GENOMIC DNA]</scope>
</reference>
<keyword evidence="2" id="KW-1185">Reference proteome</keyword>
<evidence type="ECO:0000313" key="2">
    <source>
        <dbReference type="Proteomes" id="UP000516151"/>
    </source>
</evidence>